<dbReference type="PANTHER" id="PTHR38366:SF1">
    <property type="entry name" value="PROTEIN TILLER ANGLE CONTROL 1"/>
    <property type="match status" value="1"/>
</dbReference>
<keyword evidence="6" id="KW-1185">Reference proteome</keyword>
<evidence type="ECO:0000256" key="3">
    <source>
        <dbReference type="ARBA" id="ARBA00026138"/>
    </source>
</evidence>
<gene>
    <name evidence="5" type="ORF">H6P81_005509</name>
</gene>
<dbReference type="Proteomes" id="UP000825729">
    <property type="component" value="Unassembled WGS sequence"/>
</dbReference>
<feature type="compositionally biased region" description="Low complexity" evidence="4">
    <location>
        <begin position="272"/>
        <end position="283"/>
    </location>
</feature>
<evidence type="ECO:0000256" key="2">
    <source>
        <dbReference type="ARBA" id="ARBA00025796"/>
    </source>
</evidence>
<organism evidence="5 6">
    <name type="scientific">Aristolochia fimbriata</name>
    <name type="common">White veined hardy Dutchman's pipe vine</name>
    <dbReference type="NCBI Taxonomy" id="158543"/>
    <lineage>
        <taxon>Eukaryota</taxon>
        <taxon>Viridiplantae</taxon>
        <taxon>Streptophyta</taxon>
        <taxon>Embryophyta</taxon>
        <taxon>Tracheophyta</taxon>
        <taxon>Spermatophyta</taxon>
        <taxon>Magnoliopsida</taxon>
        <taxon>Magnoliidae</taxon>
        <taxon>Piperales</taxon>
        <taxon>Aristolochiaceae</taxon>
        <taxon>Aristolochia</taxon>
    </lineage>
</organism>
<feature type="compositionally biased region" description="Basic and acidic residues" evidence="4">
    <location>
        <begin position="94"/>
        <end position="107"/>
    </location>
</feature>
<proteinExistence type="inferred from homology"/>
<reference evidence="5 6" key="1">
    <citation type="submission" date="2021-07" db="EMBL/GenBank/DDBJ databases">
        <title>The Aristolochia fimbriata genome: insights into angiosperm evolution, floral development and chemical biosynthesis.</title>
        <authorList>
            <person name="Jiao Y."/>
        </authorList>
    </citation>
    <scope>NUCLEOTIDE SEQUENCE [LARGE SCALE GENOMIC DNA]</scope>
    <source>
        <strain evidence="5">IBCAS-2021</strain>
        <tissue evidence="5">Leaf</tissue>
    </source>
</reference>
<protein>
    <recommendedName>
        <fullName evidence="3">Protein TILLER ANGLE CONTROL 1</fullName>
    </recommendedName>
</protein>
<feature type="region of interest" description="Disordered" evidence="4">
    <location>
        <begin position="249"/>
        <end position="286"/>
    </location>
</feature>
<evidence type="ECO:0000313" key="6">
    <source>
        <dbReference type="Proteomes" id="UP000825729"/>
    </source>
</evidence>
<comment type="similarity">
    <text evidence="2">Belongs to the TAC family.</text>
</comment>
<comment type="caution">
    <text evidence="5">The sequence shown here is derived from an EMBL/GenBank/DDBJ whole genome shotgun (WGS) entry which is preliminary data.</text>
</comment>
<evidence type="ECO:0000256" key="1">
    <source>
        <dbReference type="ARBA" id="ARBA00022604"/>
    </source>
</evidence>
<dbReference type="AlphaFoldDB" id="A0AAV7EWV0"/>
<dbReference type="PANTHER" id="PTHR38366">
    <property type="entry name" value="NAD-DEPENDENT PROTEIN DEACETYLASE HST1-LIKE PROTEIN"/>
    <property type="match status" value="1"/>
</dbReference>
<name>A0AAV7EWV0_ARIFI</name>
<sequence>MKIFDWVHRKFHTNVDYCMVSRKKEYAWVEEGEEVVKTKREAEVEKETEALLRDHVTLIKAFNGWPEGIFAIGTFGAIDPLDLYQDEYSDDGDQDRLPVDETNKEGGDQVADEETIGDHKDTTVAAGNEQVAVPMKPATAAATEIVIETEEPEYFYVTSTEEEEEKKKKKGERTTLADLFSAEAKHLPPAPQPDSGKLAAVAGERAACRKRHVGSLAKKLLPWKGEDSRPTAKIHRLLTKMMKRKIHPELNNNVNGAPASSEVNSGAELPTSDSSSSSSYNNSIADVGRNESVSLLQAVVES</sequence>
<evidence type="ECO:0000256" key="4">
    <source>
        <dbReference type="SAM" id="MobiDB-lite"/>
    </source>
</evidence>
<dbReference type="EMBL" id="JAINDJ010000003">
    <property type="protein sequence ID" value="KAG9452605.1"/>
    <property type="molecule type" value="Genomic_DNA"/>
</dbReference>
<accession>A0AAV7EWV0</accession>
<feature type="region of interest" description="Disordered" evidence="4">
    <location>
        <begin position="86"/>
        <end position="109"/>
    </location>
</feature>
<dbReference type="GO" id="GO:0001763">
    <property type="term" value="P:morphogenesis of a branching structure"/>
    <property type="evidence" value="ECO:0007669"/>
    <property type="project" value="InterPro"/>
</dbReference>
<evidence type="ECO:0000313" key="5">
    <source>
        <dbReference type="EMBL" id="KAG9452605.1"/>
    </source>
</evidence>
<dbReference type="InterPro" id="IPR044989">
    <property type="entry name" value="TAC1"/>
</dbReference>
<keyword evidence="1" id="KW-0341">Growth regulation</keyword>